<evidence type="ECO:0000313" key="2">
    <source>
        <dbReference type="Proteomes" id="UP000054851"/>
    </source>
</evidence>
<accession>A0A157ZTD5</accession>
<sequence>MANATLIGIDLGKHCFFLHAQGARAVMRYAERRTDALGRWLQALLQRRHSNVVACALANKMARIVWAILAKGGEYRAQPAIA</sequence>
<reference evidence="1" key="1">
    <citation type="submission" date="2016-01" db="EMBL/GenBank/DDBJ databases">
        <authorList>
            <person name="Peeters C."/>
        </authorList>
    </citation>
    <scope>NUCLEOTIDE SEQUENCE</scope>
    <source>
        <strain evidence="1">LMG 29322</strain>
    </source>
</reference>
<protein>
    <submittedName>
        <fullName evidence="1">Transposase</fullName>
    </submittedName>
</protein>
<organism evidence="1 2">
    <name type="scientific">Caballeronia hypogeia</name>
    <dbReference type="NCBI Taxonomy" id="1777140"/>
    <lineage>
        <taxon>Bacteria</taxon>
        <taxon>Pseudomonadati</taxon>
        <taxon>Pseudomonadota</taxon>
        <taxon>Betaproteobacteria</taxon>
        <taxon>Burkholderiales</taxon>
        <taxon>Burkholderiaceae</taxon>
        <taxon>Caballeronia</taxon>
    </lineage>
</organism>
<comment type="caution">
    <text evidence="1">The sequence shown here is derived from an EMBL/GenBank/DDBJ whole genome shotgun (WGS) entry which is preliminary data.</text>
</comment>
<proteinExistence type="predicted"/>
<name>A0A157ZTD5_9BURK</name>
<keyword evidence="2" id="KW-1185">Reference proteome</keyword>
<evidence type="ECO:0000313" key="1">
    <source>
        <dbReference type="EMBL" id="SAK48765.1"/>
    </source>
</evidence>
<dbReference type="Proteomes" id="UP000054851">
    <property type="component" value="Unassembled WGS sequence"/>
</dbReference>
<dbReference type="EMBL" id="FCOA02000003">
    <property type="protein sequence ID" value="SAK48765.1"/>
    <property type="molecule type" value="Genomic_DNA"/>
</dbReference>
<dbReference type="STRING" id="1777140.AWB79_01332"/>
<dbReference type="AlphaFoldDB" id="A0A157ZTD5"/>
<gene>
    <name evidence="1" type="ORF">AWB79_01332</name>
</gene>